<evidence type="ECO:0000313" key="3">
    <source>
        <dbReference type="Proteomes" id="UP000663827"/>
    </source>
</evidence>
<evidence type="ECO:0000259" key="1">
    <source>
        <dbReference type="PROSITE" id="PS50181"/>
    </source>
</evidence>
<feature type="domain" description="F-box" evidence="1">
    <location>
        <begin position="1"/>
        <end position="46"/>
    </location>
</feature>
<dbReference type="EMBL" id="CAJNJQ010001328">
    <property type="protein sequence ID" value="CAE7133218.1"/>
    <property type="molecule type" value="Genomic_DNA"/>
</dbReference>
<dbReference type="Pfam" id="PF12937">
    <property type="entry name" value="F-box-like"/>
    <property type="match status" value="1"/>
</dbReference>
<proteinExistence type="predicted"/>
<dbReference type="AlphaFoldDB" id="A0A8H3DXZ6"/>
<name>A0A8H3DXZ6_9AGAM</name>
<accession>A0A8H3DXZ6</accession>
<dbReference type="InterPro" id="IPR001810">
    <property type="entry name" value="F-box_dom"/>
</dbReference>
<dbReference type="SUPFAM" id="SSF81383">
    <property type="entry name" value="F-box domain"/>
    <property type="match status" value="1"/>
</dbReference>
<dbReference type="InterPro" id="IPR036047">
    <property type="entry name" value="F-box-like_dom_sf"/>
</dbReference>
<comment type="caution">
    <text evidence="2">The sequence shown here is derived from an EMBL/GenBank/DDBJ whole genome shotgun (WGS) entry which is preliminary data.</text>
</comment>
<protein>
    <recommendedName>
        <fullName evidence="1">F-box domain-containing protein</fullName>
    </recommendedName>
</protein>
<dbReference type="SMART" id="SM00256">
    <property type="entry name" value="FBOX"/>
    <property type="match status" value="1"/>
</dbReference>
<dbReference type="Gene3D" id="1.20.1280.50">
    <property type="match status" value="1"/>
</dbReference>
<reference evidence="2" key="1">
    <citation type="submission" date="2021-01" db="EMBL/GenBank/DDBJ databases">
        <authorList>
            <person name="Kaushik A."/>
        </authorList>
    </citation>
    <scope>NUCLEOTIDE SEQUENCE</scope>
    <source>
        <strain evidence="2">AG5</strain>
    </source>
</reference>
<dbReference type="Proteomes" id="UP000663827">
    <property type="component" value="Unassembled WGS sequence"/>
</dbReference>
<dbReference type="CDD" id="cd09917">
    <property type="entry name" value="F-box_SF"/>
    <property type="match status" value="1"/>
</dbReference>
<organism evidence="2 3">
    <name type="scientific">Rhizoctonia solani</name>
    <dbReference type="NCBI Taxonomy" id="456999"/>
    <lineage>
        <taxon>Eukaryota</taxon>
        <taxon>Fungi</taxon>
        <taxon>Dikarya</taxon>
        <taxon>Basidiomycota</taxon>
        <taxon>Agaricomycotina</taxon>
        <taxon>Agaricomycetes</taxon>
        <taxon>Cantharellales</taxon>
        <taxon>Ceratobasidiaceae</taxon>
        <taxon>Rhizoctonia</taxon>
    </lineage>
</organism>
<sequence length="576" mass="65405">MSLTALPSEILIKIIGLTEPIDVRSCQLVCRRLHALVASSSYLQYILELDACGYDMPPVPRSDLGYEAMVQRLREHRKGWEDPSSCKPEFFELSPQPTISTYFAGGVLACGYANDELKKTMDVMDSIHFHQLPSKNKSINYSHWHHSDFGFSVDEFAFQPEIDLLVLIEGTALAPDDPVMGYFDNLRPSKSYRLHFRTMSTNDPHWLAGLPTLDTGLSGRLRERKFYENRIIISLYGRMVMLRSGADHQGVNAIVVWDWIEGKEVLRIEIPVGQIHSHHYSYLLSEDYLIVSCPAPVSPNTSSVPLGLLDIYHLQTNSDGPRKIVSFELPTQHLSRGYVRMASGPARMPCTPYWLAQMEYNSSIYEIAPQNRLLVLLFCIPKRHNSGQIYFHSLLHVPVRVLLDYPKTRLDDQPCVVPWSAWGVKVTWIDMTDNVLPRLFSLSGLRFSIRNLHCYLVGPESGGQARQKSRDRLAILDFDQKRSRFAQATRNDQEKISNSGHSMYSEGASSTTLMTCKDASGYPIFETPVNVAPVYRKLRAGKAFLPTNVAREKPCMIDEEHMVIFTEINPVECCRV</sequence>
<gene>
    <name evidence="2" type="ORF">RDB_LOCUS66348</name>
</gene>
<dbReference type="PROSITE" id="PS50181">
    <property type="entry name" value="FBOX"/>
    <property type="match status" value="1"/>
</dbReference>
<evidence type="ECO:0000313" key="2">
    <source>
        <dbReference type="EMBL" id="CAE7133218.1"/>
    </source>
</evidence>